<evidence type="ECO:0000256" key="1">
    <source>
        <dbReference type="SAM" id="MobiDB-lite"/>
    </source>
</evidence>
<dbReference type="InterPro" id="IPR032727">
    <property type="entry name" value="CLAMP"/>
</dbReference>
<feature type="region of interest" description="Disordered" evidence="1">
    <location>
        <begin position="725"/>
        <end position="787"/>
    </location>
</feature>
<organism evidence="2 3">
    <name type="scientific">Synchytrium microbalum</name>
    <dbReference type="NCBI Taxonomy" id="1806994"/>
    <lineage>
        <taxon>Eukaryota</taxon>
        <taxon>Fungi</taxon>
        <taxon>Fungi incertae sedis</taxon>
        <taxon>Chytridiomycota</taxon>
        <taxon>Chytridiomycota incertae sedis</taxon>
        <taxon>Chytridiomycetes</taxon>
        <taxon>Synchytriales</taxon>
        <taxon>Synchytriaceae</taxon>
        <taxon>Synchytrium</taxon>
    </lineage>
</organism>
<evidence type="ECO:0000313" key="3">
    <source>
        <dbReference type="Proteomes" id="UP000319731"/>
    </source>
</evidence>
<name>A0A507CAR0_9FUNG</name>
<reference evidence="2 3" key="1">
    <citation type="journal article" date="2019" name="Sci. Rep.">
        <title>Comparative genomics of chytrid fungi reveal insights into the obligate biotrophic and pathogenic lifestyle of Synchytrium endobioticum.</title>
        <authorList>
            <person name="van de Vossenberg B.T.L.H."/>
            <person name="Warris S."/>
            <person name="Nguyen H.D.T."/>
            <person name="van Gent-Pelzer M.P.E."/>
            <person name="Joly D.L."/>
            <person name="van de Geest H.C."/>
            <person name="Bonants P.J.M."/>
            <person name="Smith D.S."/>
            <person name="Levesque C.A."/>
            <person name="van der Lee T.A.J."/>
        </authorList>
    </citation>
    <scope>NUCLEOTIDE SEQUENCE [LARGE SCALE GENOMIC DNA]</scope>
    <source>
        <strain evidence="2 3">JEL517</strain>
    </source>
</reference>
<dbReference type="RefSeq" id="XP_031025681.1">
    <property type="nucleotide sequence ID" value="XM_031168406.1"/>
</dbReference>
<dbReference type="EMBL" id="QEAO01000010">
    <property type="protein sequence ID" value="TPX35096.1"/>
    <property type="molecule type" value="Genomic_DNA"/>
</dbReference>
<dbReference type="Proteomes" id="UP000319731">
    <property type="component" value="Unassembled WGS sequence"/>
</dbReference>
<feature type="compositionally biased region" description="Low complexity" evidence="1">
    <location>
        <begin position="253"/>
        <end position="274"/>
    </location>
</feature>
<feature type="compositionally biased region" description="Polar residues" evidence="1">
    <location>
        <begin position="757"/>
        <end position="782"/>
    </location>
</feature>
<feature type="compositionally biased region" description="Polar residues" evidence="1">
    <location>
        <begin position="842"/>
        <end position="851"/>
    </location>
</feature>
<proteinExistence type="predicted"/>
<dbReference type="Pfam" id="PF14769">
    <property type="entry name" value="CLAMP"/>
    <property type="match status" value="1"/>
</dbReference>
<accession>A0A507CAR0</accession>
<evidence type="ECO:0000313" key="2">
    <source>
        <dbReference type="EMBL" id="TPX35096.1"/>
    </source>
</evidence>
<keyword evidence="3" id="KW-1185">Reference proteome</keyword>
<dbReference type="GeneID" id="42003703"/>
<feature type="region of interest" description="Disordered" evidence="1">
    <location>
        <begin position="831"/>
        <end position="851"/>
    </location>
</feature>
<feature type="region of interest" description="Disordered" evidence="1">
    <location>
        <begin position="246"/>
        <end position="287"/>
    </location>
</feature>
<dbReference type="PANTHER" id="PTHR28457">
    <property type="entry name" value="COILED-COIL DOMAIN-CONTAINING PROTEIN 189"/>
    <property type="match status" value="1"/>
</dbReference>
<dbReference type="AlphaFoldDB" id="A0A507CAR0"/>
<protein>
    <submittedName>
        <fullName evidence="2">Uncharacterized protein</fullName>
    </submittedName>
</protein>
<dbReference type="PANTHER" id="PTHR28457:SF1">
    <property type="entry name" value="CILIA- AND FLAGELLA-ASSOCIATED PROTEIN 119"/>
    <property type="match status" value="1"/>
</dbReference>
<feature type="compositionally biased region" description="Low complexity" evidence="1">
    <location>
        <begin position="725"/>
        <end position="734"/>
    </location>
</feature>
<sequence length="851" mass="92380">MASVVQEAEDGYAKELDNRLTLLERESYELQKTSEAYLKEYYESAFTQRMSSNPLFAFNQSHPQLPPTATDADYLNELTKLALENLTLANTEKLELEKRKAYASKLAEERLASSIADLQLRYAKRAESFQPPTQWFMLSSPSDSIVRVLAIDGQYRLAITDKNMEIWKCGGGIFGNGVDDSSSGHEAFRLVGIVRPGHLNNITAVLDVPLPTEGAVVNTNTMGAVAGAATSKPGTTSLMPIQTKGSGIPQPVSGNLLTPSTTSTPSSQASGSLLPTPTGNKRDGSFPTVKDVKKTILLGCADGQGVLVEISITDNHQQQHNPSKSHHAQQATPATIDIATKCTILKTRKLSSSAIRQGVSASGLIAVAAATGLYLFTPELETRFSWPADVLLTICKDRGSNVAQPETMSRGVTSSDGVTVVFVTTDATRQTSRVFALLSTGSLAVIEWLSDESKSYASWVADLGTRPPVDFLGVLGPEVSLRKQYHLACVSETTLWTFDPALSGFETRYNTGAGKGVSMHLICLEGESFQSVMVVITSQGILQMFQPGAQIPLCSVKLVTHLTDPRPAAWRIFVVDLESALICACQGSEYLGLLFGLDRESEKDAILLDLYYYTLKFAKDKSFTAEQASALFSIVKSTHLSCTTTPFINMEKDYANFKTLLVHHSVQRPPFSQKIFSLAEMKAITEYVTNTYFRHYLLYKYAFSKKMRMDFLVEEPVVNETLAANTTAETTTATPSELPVAAETTSTEKPPAVPSLESKSQQQGAPASVSVQESKSAPVSTDSPRDRAAAELNKILQSTFAPQINEMMKAINQKMAAQDEALLHKLKKLEELESSGGTSSGVNAKSKSGKN</sequence>
<gene>
    <name evidence="2" type="ORF">SmJEL517_g02478</name>
</gene>
<comment type="caution">
    <text evidence="2">The sequence shown here is derived from an EMBL/GenBank/DDBJ whole genome shotgun (WGS) entry which is preliminary data.</text>
</comment>
<dbReference type="STRING" id="1806994.A0A507CAR0"/>
<dbReference type="OrthoDB" id="425082at2759"/>